<dbReference type="InterPro" id="IPR052042">
    <property type="entry name" value="Tail_sheath_structural"/>
</dbReference>
<dbReference type="Pfam" id="PF04984">
    <property type="entry name" value="Phage_sheath_1"/>
    <property type="match status" value="1"/>
</dbReference>
<dbReference type="InterPro" id="IPR020287">
    <property type="entry name" value="Tail_sheath_C"/>
</dbReference>
<dbReference type="PANTHER" id="PTHR35861:SF1">
    <property type="entry name" value="PHAGE TAIL SHEATH PROTEIN"/>
    <property type="match status" value="1"/>
</dbReference>
<evidence type="ECO:0000313" key="5">
    <source>
        <dbReference type="EMBL" id="AJQ93229.1"/>
    </source>
</evidence>
<comment type="similarity">
    <text evidence="1">Belongs to the myoviridae tail sheath protein family.</text>
</comment>
<keyword evidence="6" id="KW-1185">Reference proteome</keyword>
<dbReference type="Gene3D" id="3.40.50.11780">
    <property type="match status" value="1"/>
</dbReference>
<feature type="domain" description="Tail sheath protein Gp18-like" evidence="4">
    <location>
        <begin position="26"/>
        <end position="84"/>
    </location>
</feature>
<accession>A0A0C5VSH8</accession>
<name>A0A0C5VSH8_9GAMM</name>
<dbReference type="RefSeq" id="WP_044616093.1">
    <property type="nucleotide sequence ID" value="NZ_CP007142.1"/>
</dbReference>
<dbReference type="STRING" id="1445510.YC6258_01181"/>
<dbReference type="AlphaFoldDB" id="A0A0C5VSH8"/>
<evidence type="ECO:0000256" key="1">
    <source>
        <dbReference type="ARBA" id="ARBA00008005"/>
    </source>
</evidence>
<dbReference type="Pfam" id="PF17482">
    <property type="entry name" value="Phage_sheath_1C"/>
    <property type="match status" value="1"/>
</dbReference>
<evidence type="ECO:0000259" key="4">
    <source>
        <dbReference type="Pfam" id="PF22671"/>
    </source>
</evidence>
<dbReference type="Proteomes" id="UP000032266">
    <property type="component" value="Chromosome"/>
</dbReference>
<dbReference type="PANTHER" id="PTHR35861">
    <property type="match status" value="1"/>
</dbReference>
<evidence type="ECO:0000259" key="2">
    <source>
        <dbReference type="Pfam" id="PF04984"/>
    </source>
</evidence>
<dbReference type="EMBL" id="CP007142">
    <property type="protein sequence ID" value="AJQ93229.1"/>
    <property type="molecule type" value="Genomic_DNA"/>
</dbReference>
<dbReference type="OrthoDB" id="9767864at2"/>
<dbReference type="InterPro" id="IPR054564">
    <property type="entry name" value="Gp18_domIII_N"/>
</dbReference>
<feature type="domain" description="Tail sheath protein C-terminal" evidence="3">
    <location>
        <begin position="261"/>
        <end position="360"/>
    </location>
</feature>
<evidence type="ECO:0000313" key="6">
    <source>
        <dbReference type="Proteomes" id="UP000032266"/>
    </source>
</evidence>
<feature type="domain" description="Tail sheath protein subtilisin-like" evidence="2">
    <location>
        <begin position="109"/>
        <end position="260"/>
    </location>
</feature>
<reference evidence="5 6" key="1">
    <citation type="submission" date="2014-01" db="EMBL/GenBank/DDBJ databases">
        <title>Full genme sequencing of cellulolytic bacterium Gynuella sunshinyii YC6258T gen. nov., sp. nov.</title>
        <authorList>
            <person name="Khan H."/>
            <person name="Chung E.J."/>
            <person name="Chung Y.R."/>
        </authorList>
    </citation>
    <scope>NUCLEOTIDE SEQUENCE [LARGE SCALE GENOMIC DNA]</scope>
    <source>
        <strain evidence="5 6">YC6258</strain>
    </source>
</reference>
<dbReference type="KEGG" id="gsn:YC6258_01181"/>
<evidence type="ECO:0000259" key="3">
    <source>
        <dbReference type="Pfam" id="PF17482"/>
    </source>
</evidence>
<dbReference type="HOGENOM" id="CLU_037707_3_0_6"/>
<dbReference type="InterPro" id="IPR035089">
    <property type="entry name" value="Phage_sheath_subtilisin"/>
</dbReference>
<organism evidence="5 6">
    <name type="scientific">Gynuella sunshinyii YC6258</name>
    <dbReference type="NCBI Taxonomy" id="1445510"/>
    <lineage>
        <taxon>Bacteria</taxon>
        <taxon>Pseudomonadati</taxon>
        <taxon>Pseudomonadota</taxon>
        <taxon>Gammaproteobacteria</taxon>
        <taxon>Oceanospirillales</taxon>
        <taxon>Saccharospirillaceae</taxon>
        <taxon>Gynuella</taxon>
    </lineage>
</organism>
<sequence>MAFLHGVEVVELQGGPRPITNVASSVIGLVGTAAQGPVNEPVLISGSRKDAIEIFGSNDGSSTIPDVLDAIFDQGGAMVVVININDPDSDESPDIDQGLRRLLAAESRVHMTPRILIAPGFCQQPGVVDTMVEVADRLRAIAVVDGPDSSDEEAITFRGNIDSARVYLVDPHVRVFDEASGTESLQPASARVAGVIAKSDNERGFWWSPSNRTISGITGTSRGIDFSLGDSLATANRLNEKQVATIIHQNGYRLWGNRSCSSDPKFAFISVRRTADLINDSLLRAHLHAVDQNITKTYIDNVTESVNSYLRYLKSIGAIIDGKCFADPDLNTPENIAQGKVYIDFDFTPPYPAEHITFRSSLVNDYLEEIFA</sequence>
<dbReference type="PATRIC" id="fig|1445510.3.peg.1151"/>
<proteinExistence type="inferred from homology"/>
<dbReference type="Pfam" id="PF22671">
    <property type="entry name" value="Gp18_domIII_N"/>
    <property type="match status" value="1"/>
</dbReference>
<protein>
    <submittedName>
        <fullName evidence="5">Phage tail sheath protein FI</fullName>
    </submittedName>
</protein>
<gene>
    <name evidence="5" type="ORF">YC6258_01181</name>
</gene>